<reference evidence="2 3" key="1">
    <citation type="submission" date="2013-08" db="EMBL/GenBank/DDBJ databases">
        <title>Genome of Pontibacillus chungwhensis.</title>
        <authorList>
            <person name="Wang Q."/>
            <person name="Wang G."/>
        </authorList>
    </citation>
    <scope>NUCLEOTIDE SEQUENCE [LARGE SCALE GENOMIC DNA]</scope>
    <source>
        <strain evidence="2 3">BH030062</strain>
    </source>
</reference>
<evidence type="ECO:0000313" key="2">
    <source>
        <dbReference type="EMBL" id="KGP91997.1"/>
    </source>
</evidence>
<comment type="caution">
    <text evidence="2">The sequence shown here is derived from an EMBL/GenBank/DDBJ whole genome shotgun (WGS) entry which is preliminary data.</text>
</comment>
<proteinExistence type="predicted"/>
<sequence length="144" mass="16980">MKLIKILLLFSIIGSLVASNNGEYYTFENKDEAEQEIGDFHTPSMPKKYIIKKITYDNDGFTHPITKVFYQKGSHKITFMIGSSWFDNSPKQKVDTDKINDIVWISKEKEYVLKWRNSDKKSYKYLFTRDEGDKVWLISIAENY</sequence>
<organism evidence="2 3">
    <name type="scientific">Pontibacillus chungwhensis BH030062</name>
    <dbReference type="NCBI Taxonomy" id="1385513"/>
    <lineage>
        <taxon>Bacteria</taxon>
        <taxon>Bacillati</taxon>
        <taxon>Bacillota</taxon>
        <taxon>Bacilli</taxon>
        <taxon>Bacillales</taxon>
        <taxon>Bacillaceae</taxon>
        <taxon>Pontibacillus</taxon>
    </lineage>
</organism>
<feature type="chain" id="PRO_5001995098" evidence="1">
    <location>
        <begin position="19"/>
        <end position="144"/>
    </location>
</feature>
<keyword evidence="1" id="KW-0732">Signal</keyword>
<gene>
    <name evidence="2" type="ORF">N780_15735</name>
</gene>
<dbReference type="Proteomes" id="UP000030153">
    <property type="component" value="Unassembled WGS sequence"/>
</dbReference>
<accession>A0A0A2UUM5</accession>
<name>A0A0A2UUM5_9BACI</name>
<feature type="signal peptide" evidence="1">
    <location>
        <begin position="1"/>
        <end position="18"/>
    </location>
</feature>
<protein>
    <submittedName>
        <fullName evidence="2">Uncharacterized protein</fullName>
    </submittedName>
</protein>
<keyword evidence="3" id="KW-1185">Reference proteome</keyword>
<evidence type="ECO:0000256" key="1">
    <source>
        <dbReference type="SAM" id="SignalP"/>
    </source>
</evidence>
<dbReference type="AlphaFoldDB" id="A0A0A2UUM5"/>
<dbReference type="STRING" id="1385513.N780_15735"/>
<dbReference type="EMBL" id="AVBG01000004">
    <property type="protein sequence ID" value="KGP91997.1"/>
    <property type="molecule type" value="Genomic_DNA"/>
</dbReference>
<evidence type="ECO:0000313" key="3">
    <source>
        <dbReference type="Proteomes" id="UP000030153"/>
    </source>
</evidence>
<dbReference type="RefSeq" id="WP_036781868.1">
    <property type="nucleotide sequence ID" value="NZ_AVBG01000004.1"/>
</dbReference>
<dbReference type="eggNOG" id="ENOG5032F31">
    <property type="taxonomic scope" value="Bacteria"/>
</dbReference>
<dbReference type="OrthoDB" id="2692682at2"/>